<feature type="binding site" evidence="1">
    <location>
        <position position="75"/>
    </location>
    <ligand>
        <name>Mg(2+)</name>
        <dbReference type="ChEBI" id="CHEBI:18420"/>
        <label>2</label>
    </ligand>
</feature>
<dbReference type="SUPFAM" id="SSF56042">
    <property type="entry name" value="PurM C-terminal domain-like"/>
    <property type="match status" value="1"/>
</dbReference>
<dbReference type="SUPFAM" id="SSF55326">
    <property type="entry name" value="PurM N-terminal domain-like"/>
    <property type="match status" value="1"/>
</dbReference>
<dbReference type="GO" id="GO:0009229">
    <property type="term" value="P:thiamine diphosphate biosynthetic process"/>
    <property type="evidence" value="ECO:0007669"/>
    <property type="project" value="UniProtKB-UniRule"/>
</dbReference>
<feature type="binding site" evidence="1">
    <location>
        <position position="311"/>
    </location>
    <ligand>
        <name>substrate</name>
    </ligand>
</feature>
<keyword evidence="1 4" id="KW-0808">Transferase</keyword>
<comment type="similarity">
    <text evidence="1">Belongs to the thiamine-monophosphate kinase family.</text>
</comment>
<feature type="binding site" evidence="1">
    <location>
        <position position="44"/>
    </location>
    <ligand>
        <name>Mg(2+)</name>
        <dbReference type="ChEBI" id="CHEBI:18420"/>
        <label>4</label>
    </ligand>
</feature>
<evidence type="ECO:0000256" key="1">
    <source>
        <dbReference type="HAMAP-Rule" id="MF_02128"/>
    </source>
</evidence>
<proteinExistence type="inferred from homology"/>
<dbReference type="PIRSF" id="PIRSF005303">
    <property type="entry name" value="Thiam_monoph_kin"/>
    <property type="match status" value="1"/>
</dbReference>
<gene>
    <name evidence="1" type="primary">thiL</name>
    <name evidence="4" type="ORF">IQ266_21380</name>
</gene>
<feature type="binding site" evidence="1">
    <location>
        <position position="212"/>
    </location>
    <ligand>
        <name>Mg(2+)</name>
        <dbReference type="ChEBI" id="CHEBI:18420"/>
        <label>3</label>
    </ligand>
</feature>
<feature type="binding site" evidence="1">
    <location>
        <position position="148"/>
    </location>
    <ligand>
        <name>ATP</name>
        <dbReference type="ChEBI" id="CHEBI:30616"/>
    </ligand>
</feature>
<dbReference type="InterPro" id="IPR036676">
    <property type="entry name" value="PurM-like_C_sf"/>
</dbReference>
<keyword evidence="1" id="KW-0067">ATP-binding</keyword>
<keyword evidence="1" id="KW-0784">Thiamine biosynthesis</keyword>
<feature type="binding site" evidence="1">
    <location>
        <position position="105"/>
    </location>
    <ligand>
        <name>ATP</name>
        <dbReference type="ChEBI" id="CHEBI:30616"/>
    </ligand>
</feature>
<feature type="binding site" evidence="1">
    <location>
        <position position="75"/>
    </location>
    <ligand>
        <name>Mg(2+)</name>
        <dbReference type="ChEBI" id="CHEBI:18420"/>
        <label>4</label>
    </ligand>
</feature>
<feature type="domain" description="PurM-like N-terminal" evidence="2">
    <location>
        <begin position="27"/>
        <end position="140"/>
    </location>
</feature>
<dbReference type="Pfam" id="PF02769">
    <property type="entry name" value="AIRS_C"/>
    <property type="match status" value="1"/>
</dbReference>
<dbReference type="InterPro" id="IPR036921">
    <property type="entry name" value="PurM-like_N_sf"/>
</dbReference>
<dbReference type="InterPro" id="IPR016188">
    <property type="entry name" value="PurM-like_N"/>
</dbReference>
<evidence type="ECO:0000313" key="4">
    <source>
        <dbReference type="EMBL" id="MBE9032294.1"/>
    </source>
</evidence>
<dbReference type="GO" id="GO:0009228">
    <property type="term" value="P:thiamine biosynthetic process"/>
    <property type="evidence" value="ECO:0007669"/>
    <property type="project" value="UniProtKB-KW"/>
</dbReference>
<evidence type="ECO:0000259" key="3">
    <source>
        <dbReference type="Pfam" id="PF02769"/>
    </source>
</evidence>
<keyword evidence="1" id="KW-0460">Magnesium</keyword>
<feature type="binding site" evidence="1">
    <location>
        <position position="29"/>
    </location>
    <ligand>
        <name>Mg(2+)</name>
        <dbReference type="ChEBI" id="CHEBI:18420"/>
        <label>4</label>
    </ligand>
</feature>
<dbReference type="HAMAP" id="MF_02128">
    <property type="entry name" value="TMP_kinase"/>
    <property type="match status" value="1"/>
</dbReference>
<feature type="binding site" evidence="1">
    <location>
        <begin position="122"/>
        <end position="123"/>
    </location>
    <ligand>
        <name>ATP</name>
        <dbReference type="ChEBI" id="CHEBI:30616"/>
    </ligand>
</feature>
<dbReference type="CDD" id="cd02194">
    <property type="entry name" value="ThiL"/>
    <property type="match status" value="1"/>
</dbReference>
<organism evidence="4 5">
    <name type="scientific">Romeriopsis navalis LEGE 11480</name>
    <dbReference type="NCBI Taxonomy" id="2777977"/>
    <lineage>
        <taxon>Bacteria</taxon>
        <taxon>Bacillati</taxon>
        <taxon>Cyanobacteriota</taxon>
        <taxon>Cyanophyceae</taxon>
        <taxon>Leptolyngbyales</taxon>
        <taxon>Leptolyngbyaceae</taxon>
        <taxon>Romeriopsis</taxon>
        <taxon>Romeriopsis navalis</taxon>
    </lineage>
</organism>
<reference evidence="4" key="1">
    <citation type="submission" date="2020-10" db="EMBL/GenBank/DDBJ databases">
        <authorList>
            <person name="Castelo-Branco R."/>
            <person name="Eusebio N."/>
            <person name="Adriana R."/>
            <person name="Vieira A."/>
            <person name="Brugerolle De Fraissinette N."/>
            <person name="Rezende De Castro R."/>
            <person name="Schneider M.P."/>
            <person name="Vasconcelos V."/>
            <person name="Leao P.N."/>
        </authorList>
    </citation>
    <scope>NUCLEOTIDE SEQUENCE</scope>
    <source>
        <strain evidence="4">LEGE 11480</strain>
    </source>
</reference>
<feature type="binding site" evidence="1">
    <location>
        <position position="46"/>
    </location>
    <ligand>
        <name>Mg(2+)</name>
        <dbReference type="ChEBI" id="CHEBI:18420"/>
        <label>1</label>
    </ligand>
</feature>
<feature type="binding site" evidence="1">
    <location>
        <position position="214"/>
    </location>
    <ligand>
        <name>ATP</name>
        <dbReference type="ChEBI" id="CHEBI:30616"/>
    </ligand>
</feature>
<dbReference type="GO" id="GO:0005524">
    <property type="term" value="F:ATP binding"/>
    <property type="evidence" value="ECO:0007669"/>
    <property type="project" value="UniProtKB-UniRule"/>
</dbReference>
<feature type="binding site" evidence="1">
    <location>
        <position position="45"/>
    </location>
    <ligand>
        <name>Mg(2+)</name>
        <dbReference type="ChEBI" id="CHEBI:18420"/>
        <label>1</label>
    </ligand>
</feature>
<evidence type="ECO:0000313" key="5">
    <source>
        <dbReference type="Proteomes" id="UP000625316"/>
    </source>
</evidence>
<dbReference type="RefSeq" id="WP_264327115.1">
    <property type="nucleotide sequence ID" value="NZ_JADEXQ010000098.1"/>
</dbReference>
<dbReference type="AlphaFoldDB" id="A0A928VU62"/>
<dbReference type="GO" id="GO:0009030">
    <property type="term" value="F:thiamine-phosphate kinase activity"/>
    <property type="evidence" value="ECO:0007669"/>
    <property type="project" value="UniProtKB-UniRule"/>
</dbReference>
<dbReference type="Pfam" id="PF00586">
    <property type="entry name" value="AIRS"/>
    <property type="match status" value="1"/>
</dbReference>
<accession>A0A928VU62</accession>
<dbReference type="EC" id="2.7.4.16" evidence="1"/>
<name>A0A928VU62_9CYAN</name>
<dbReference type="Gene3D" id="3.90.650.10">
    <property type="entry name" value="PurM-like C-terminal domain"/>
    <property type="match status" value="1"/>
</dbReference>
<dbReference type="InterPro" id="IPR006283">
    <property type="entry name" value="ThiL-like"/>
</dbReference>
<sequence length="316" mass="32963">MTQTIAQLGEQGLLKLVQSFCPTEIVGDDAAVLATQPGASIVVTTDVLVDSVHFSDQTTPPHSAGWRAIAANLSDLAAMGAMPTGITVGLGLPPDTPVPWVESLYQGMSDCLSQFGGAIVGGDVVRSPVRTIAITAFGQVSPANVIQRSAAKVGDVILVTGPHGLSRAGLECLLKADTTLPDAGTWRKAHQYPQPRFDVSGQCRNFRVAGMDSSDGFADAVLQICRSSQVGATITHLPIPVTLLNHPQATDWTLYGGEDFELVLCLAPGQAQQLLTQFPGAMIVGQIIAGSQVQVATPNAAVITLSLDAGFRHFAS</sequence>
<dbReference type="PANTHER" id="PTHR30270:SF0">
    <property type="entry name" value="THIAMINE-MONOPHOSPHATE KINASE"/>
    <property type="match status" value="1"/>
</dbReference>
<feature type="binding site" evidence="1">
    <location>
        <position position="215"/>
    </location>
    <ligand>
        <name>Mg(2+)</name>
        <dbReference type="ChEBI" id="CHEBI:18420"/>
        <label>5</label>
    </ligand>
</feature>
<comment type="catalytic activity">
    <reaction evidence="1">
        <text>thiamine phosphate + ATP = thiamine diphosphate + ADP</text>
        <dbReference type="Rhea" id="RHEA:15913"/>
        <dbReference type="ChEBI" id="CHEBI:30616"/>
        <dbReference type="ChEBI" id="CHEBI:37575"/>
        <dbReference type="ChEBI" id="CHEBI:58937"/>
        <dbReference type="ChEBI" id="CHEBI:456216"/>
        <dbReference type="EC" id="2.7.4.16"/>
    </reaction>
</comment>
<feature type="binding site" evidence="1">
    <location>
        <position position="258"/>
    </location>
    <ligand>
        <name>substrate</name>
    </ligand>
</feature>
<keyword evidence="5" id="KW-1185">Reference proteome</keyword>
<comment type="miscellaneous">
    <text evidence="1">Reaction mechanism of ThiL seems to utilize a direct, inline transfer of the gamma-phosphate of ATP to TMP rather than a phosphorylated enzyme intermediate.</text>
</comment>
<comment type="pathway">
    <text evidence="1">Cofactor biosynthesis; thiamine diphosphate biosynthesis; thiamine diphosphate from thiamine phosphate: step 1/1.</text>
</comment>
<comment type="function">
    <text evidence="1">Catalyzes the ATP-dependent phosphorylation of thiamine-monophosphate (TMP) to form thiamine-pyrophosphate (TPP), the active form of vitamin B1.</text>
</comment>
<dbReference type="Gene3D" id="3.30.1330.10">
    <property type="entry name" value="PurM-like, N-terminal domain"/>
    <property type="match status" value="1"/>
</dbReference>
<dbReference type="Proteomes" id="UP000625316">
    <property type="component" value="Unassembled WGS sequence"/>
</dbReference>
<feature type="binding site" evidence="1">
    <location>
        <position position="29"/>
    </location>
    <ligand>
        <name>Mg(2+)</name>
        <dbReference type="ChEBI" id="CHEBI:18420"/>
        <label>3</label>
    </ligand>
</feature>
<feature type="binding site" evidence="1">
    <location>
        <position position="123"/>
    </location>
    <ligand>
        <name>Mg(2+)</name>
        <dbReference type="ChEBI" id="CHEBI:18420"/>
        <label>1</label>
    </ligand>
</feature>
<keyword evidence="1" id="KW-0547">Nucleotide-binding</keyword>
<keyword evidence="1 4" id="KW-0418">Kinase</keyword>
<feature type="binding site" evidence="1">
    <location>
        <position position="46"/>
    </location>
    <ligand>
        <name>Mg(2+)</name>
        <dbReference type="ChEBI" id="CHEBI:18420"/>
        <label>2</label>
    </ligand>
</feature>
<dbReference type="EMBL" id="JADEXQ010000098">
    <property type="protein sequence ID" value="MBE9032294.1"/>
    <property type="molecule type" value="Genomic_DNA"/>
</dbReference>
<dbReference type="NCBIfam" id="TIGR01379">
    <property type="entry name" value="thiL"/>
    <property type="match status" value="1"/>
</dbReference>
<dbReference type="GO" id="GO:0000287">
    <property type="term" value="F:magnesium ion binding"/>
    <property type="evidence" value="ECO:0007669"/>
    <property type="project" value="UniProtKB-UniRule"/>
</dbReference>
<protein>
    <recommendedName>
        <fullName evidence="1">Thiamine-monophosphate kinase</fullName>
        <shortName evidence="1">TMP kinase</shortName>
        <shortName evidence="1">Thiamine-phosphate kinase</shortName>
        <ecNumber evidence="1">2.7.4.16</ecNumber>
    </recommendedName>
</protein>
<feature type="domain" description="PurM-like C-terminal" evidence="3">
    <location>
        <begin position="152"/>
        <end position="295"/>
    </location>
</feature>
<comment type="caution">
    <text evidence="4">The sequence shown here is derived from an EMBL/GenBank/DDBJ whole genome shotgun (WGS) entry which is preliminary data.</text>
</comment>
<evidence type="ECO:0000259" key="2">
    <source>
        <dbReference type="Pfam" id="PF00586"/>
    </source>
</evidence>
<feature type="binding site" evidence="1">
    <location>
        <position position="53"/>
    </location>
    <ligand>
        <name>substrate</name>
    </ligand>
</feature>
<keyword evidence="1" id="KW-0479">Metal-binding</keyword>
<dbReference type="InterPro" id="IPR010918">
    <property type="entry name" value="PurM-like_C_dom"/>
</dbReference>
<feature type="binding site" evidence="1">
    <location>
        <position position="75"/>
    </location>
    <ligand>
        <name>Mg(2+)</name>
        <dbReference type="ChEBI" id="CHEBI:18420"/>
        <label>3</label>
    </ligand>
</feature>
<dbReference type="PANTHER" id="PTHR30270">
    <property type="entry name" value="THIAMINE-MONOPHOSPHATE KINASE"/>
    <property type="match status" value="1"/>
</dbReference>